<dbReference type="VEuPathDB" id="FungiDB:CC77DRAFT_1083082"/>
<dbReference type="KEGG" id="aalt:CC77DRAFT_1083082"/>
<dbReference type="OMA" id="TDGVCHA"/>
<proteinExistence type="predicted"/>
<accession>A0A177D3Y3</accession>
<sequence>MLFNPVLSALLMLGTASAQVSTKSLVTCITKQGSKSSASVKTASKVLTIPWYALKVTTSTPSRTTTPATSTIIVSTTVTSSTTTTLPVETDTITTTSTEISTVPEITTATITSDSTAYTTITITDTTTIAASAGFVPIESNVPNSQKRHVADDLALEERQDSRKAKLYVKDGKPAFDPPRFPQSVNCAGIVAVITTKVVTKTASTTRVITAPTPLATSTTTFSTSTVITETPPHASTTVTVITTVLTTSTSTYTETATNVVSATVSIDMPQATYYAACAENNLISTVNGVPIDGAYEGNGQFSYVGDTATAYDCCVVGINTPNAAGTFWFTQPGSSNCYVMIQNSGQCTPDTIAGTLSLSSWRSWVVSNGYCGYWGFPTQ</sequence>
<dbReference type="GeneID" id="29114974"/>
<dbReference type="EMBL" id="KV441502">
    <property type="protein sequence ID" value="OAG14188.1"/>
    <property type="molecule type" value="Genomic_DNA"/>
</dbReference>
<gene>
    <name evidence="2" type="ORF">CC77DRAFT_1083082</name>
</gene>
<dbReference type="AlphaFoldDB" id="A0A177D3Y3"/>
<evidence type="ECO:0000313" key="2">
    <source>
        <dbReference type="EMBL" id="OAG14188.1"/>
    </source>
</evidence>
<name>A0A177D3Y3_ALTAL</name>
<protein>
    <submittedName>
        <fullName evidence="2">Uncharacterized protein</fullName>
    </submittedName>
</protein>
<organism evidence="2 3">
    <name type="scientific">Alternaria alternata</name>
    <name type="common">Alternaria rot fungus</name>
    <name type="synonym">Torula alternata</name>
    <dbReference type="NCBI Taxonomy" id="5599"/>
    <lineage>
        <taxon>Eukaryota</taxon>
        <taxon>Fungi</taxon>
        <taxon>Dikarya</taxon>
        <taxon>Ascomycota</taxon>
        <taxon>Pezizomycotina</taxon>
        <taxon>Dothideomycetes</taxon>
        <taxon>Pleosporomycetidae</taxon>
        <taxon>Pleosporales</taxon>
        <taxon>Pleosporineae</taxon>
        <taxon>Pleosporaceae</taxon>
        <taxon>Alternaria</taxon>
        <taxon>Alternaria sect. Alternaria</taxon>
        <taxon>Alternaria alternata complex</taxon>
    </lineage>
</organism>
<dbReference type="RefSeq" id="XP_018379609.1">
    <property type="nucleotide sequence ID" value="XM_018529380.1"/>
</dbReference>
<feature type="signal peptide" evidence="1">
    <location>
        <begin position="1"/>
        <end position="18"/>
    </location>
</feature>
<evidence type="ECO:0000256" key="1">
    <source>
        <dbReference type="SAM" id="SignalP"/>
    </source>
</evidence>
<keyword evidence="3" id="KW-1185">Reference proteome</keyword>
<reference evidence="2 3" key="1">
    <citation type="submission" date="2016-05" db="EMBL/GenBank/DDBJ databases">
        <title>Comparative analysis of secretome profiles of manganese(II)-oxidizing ascomycete fungi.</title>
        <authorList>
            <consortium name="DOE Joint Genome Institute"/>
            <person name="Zeiner C.A."/>
            <person name="Purvine S.O."/>
            <person name="Zink E.M."/>
            <person name="Wu S."/>
            <person name="Pasa-Tolic L."/>
            <person name="Chaput D.L."/>
            <person name="Haridas S."/>
            <person name="Grigoriev I.V."/>
            <person name="Santelli C.M."/>
            <person name="Hansel C.M."/>
        </authorList>
    </citation>
    <scope>NUCLEOTIDE SEQUENCE [LARGE SCALE GENOMIC DNA]</scope>
    <source>
        <strain evidence="2 3">SRC1lrK2f</strain>
    </source>
</reference>
<evidence type="ECO:0000313" key="3">
    <source>
        <dbReference type="Proteomes" id="UP000077248"/>
    </source>
</evidence>
<feature type="chain" id="PRO_5008058966" evidence="1">
    <location>
        <begin position="19"/>
        <end position="380"/>
    </location>
</feature>
<keyword evidence="1" id="KW-0732">Signal</keyword>
<dbReference type="Proteomes" id="UP000077248">
    <property type="component" value="Unassembled WGS sequence"/>
</dbReference>